<dbReference type="Pfam" id="PF24986">
    <property type="entry name" value="PRC_RimM"/>
    <property type="match status" value="1"/>
</dbReference>
<organism evidence="8 9">
    <name type="scientific">Microcoleus anatoxicus PTRS2</name>
    <dbReference type="NCBI Taxonomy" id="2705321"/>
    <lineage>
        <taxon>Bacteria</taxon>
        <taxon>Bacillati</taxon>
        <taxon>Cyanobacteriota</taxon>
        <taxon>Cyanophyceae</taxon>
        <taxon>Oscillatoriophycideae</taxon>
        <taxon>Oscillatoriales</taxon>
        <taxon>Microcoleaceae</taxon>
        <taxon>Microcoleus</taxon>
        <taxon>Microcoleus anatoxicus</taxon>
    </lineage>
</organism>
<keyword evidence="9" id="KW-1185">Reference proteome</keyword>
<protein>
    <recommendedName>
        <fullName evidence="5">Ribosome maturation factor RimM</fullName>
    </recommendedName>
</protein>
<dbReference type="PANTHER" id="PTHR33692">
    <property type="entry name" value="RIBOSOME MATURATION FACTOR RIMM"/>
    <property type="match status" value="1"/>
</dbReference>
<gene>
    <name evidence="5 8" type="primary">rimM</name>
    <name evidence="8" type="ORF">WMG39_06860</name>
</gene>
<feature type="domain" description="Ribosome maturation factor RimM PRC barrel" evidence="7">
    <location>
        <begin position="104"/>
        <end position="209"/>
    </location>
</feature>
<keyword evidence="2 5" id="KW-0690">Ribosome biogenesis</keyword>
<comment type="domain">
    <text evidence="5">The PRC barrel domain binds ribosomal protein uS19.</text>
</comment>
<keyword evidence="4 5" id="KW-0143">Chaperone</keyword>
<dbReference type="SUPFAM" id="SSF50346">
    <property type="entry name" value="PRC-barrel domain"/>
    <property type="match status" value="1"/>
</dbReference>
<comment type="similarity">
    <text evidence="5">Belongs to the RimM family.</text>
</comment>
<accession>A0ABU8YJS7</accession>
<dbReference type="InterPro" id="IPR011961">
    <property type="entry name" value="RimM"/>
</dbReference>
<evidence type="ECO:0000313" key="9">
    <source>
        <dbReference type="Proteomes" id="UP001384579"/>
    </source>
</evidence>
<comment type="subunit">
    <text evidence="5">Binds ribosomal protein uS19.</text>
</comment>
<feature type="domain" description="RimM N-terminal" evidence="6">
    <location>
        <begin position="7"/>
        <end position="90"/>
    </location>
</feature>
<comment type="function">
    <text evidence="5">An accessory protein needed during the final step in the assembly of 30S ribosomal subunit, possibly for assembly of the head region. Essential for efficient processing of 16S rRNA. May be needed both before and after RbfA during the maturation of 16S rRNA. It has affinity for free ribosomal 30S subunits but not for 70S ribosomes.</text>
</comment>
<dbReference type="Proteomes" id="UP001384579">
    <property type="component" value="Unassembled WGS sequence"/>
</dbReference>
<dbReference type="Pfam" id="PF01782">
    <property type="entry name" value="RimM"/>
    <property type="match status" value="1"/>
</dbReference>
<dbReference type="PANTHER" id="PTHR33692:SF1">
    <property type="entry name" value="RIBOSOME MATURATION FACTOR RIMM"/>
    <property type="match status" value="1"/>
</dbReference>
<sequence>MSEWIEIGTIVAAQGLYGEVRVYPDSDFPERFVEPGKRWLLFPNKTEPEAIEFLGGRYIPGKGLYAVEVAGVEDRDAAEALRGCKLFVQKGSRPYLEPDEFYVQDLFGMEVFNQLTGELLGKVSDIIPAGNDLLEVELNQTEAIKAAESEVAETVSVQVEHKDSRRKKRKTPRVKPLQTKKVLIPFVKEIVPIVDLEKGRIEIVPPSGLLDEI</sequence>
<dbReference type="Gene3D" id="2.40.30.60">
    <property type="entry name" value="RimM"/>
    <property type="match status" value="1"/>
</dbReference>
<dbReference type="InterPro" id="IPR056792">
    <property type="entry name" value="PRC_RimM"/>
</dbReference>
<evidence type="ECO:0000256" key="4">
    <source>
        <dbReference type="ARBA" id="ARBA00023186"/>
    </source>
</evidence>
<dbReference type="SUPFAM" id="SSF50447">
    <property type="entry name" value="Translation proteins"/>
    <property type="match status" value="1"/>
</dbReference>
<evidence type="ECO:0000256" key="2">
    <source>
        <dbReference type="ARBA" id="ARBA00022517"/>
    </source>
</evidence>
<keyword evidence="3 5" id="KW-0698">rRNA processing</keyword>
<evidence type="ECO:0000313" key="8">
    <source>
        <dbReference type="EMBL" id="MEK0184576.1"/>
    </source>
</evidence>
<dbReference type="EMBL" id="JBBLXS010000060">
    <property type="protein sequence ID" value="MEK0184576.1"/>
    <property type="molecule type" value="Genomic_DNA"/>
</dbReference>
<comment type="caution">
    <text evidence="8">The sequence shown here is derived from an EMBL/GenBank/DDBJ whole genome shotgun (WGS) entry which is preliminary data.</text>
</comment>
<dbReference type="Gene3D" id="2.30.30.240">
    <property type="entry name" value="PRC-barrel domain"/>
    <property type="match status" value="1"/>
</dbReference>
<dbReference type="RefSeq" id="WP_340522915.1">
    <property type="nucleotide sequence ID" value="NZ_JBBLXS010000060.1"/>
</dbReference>
<dbReference type="InterPro" id="IPR002676">
    <property type="entry name" value="RimM_N"/>
</dbReference>
<reference evidence="8 9" key="1">
    <citation type="journal article" date="2020" name="Harmful Algae">
        <title>Molecular and morphological characterization of a novel dihydroanatoxin-a producing Microcoleus species (cyanobacteria) from the Russian River, California, USA.</title>
        <authorList>
            <person name="Conklin K.Y."/>
            <person name="Stancheva R."/>
            <person name="Otten T.G."/>
            <person name="Fadness R."/>
            <person name="Boyer G.L."/>
            <person name="Read B."/>
            <person name="Zhang X."/>
            <person name="Sheath R.G."/>
        </authorList>
    </citation>
    <scope>NUCLEOTIDE SEQUENCE [LARGE SCALE GENOMIC DNA]</scope>
    <source>
        <strain evidence="8 9">PTRS2</strain>
    </source>
</reference>
<dbReference type="InterPro" id="IPR009000">
    <property type="entry name" value="Transl_B-barrel_sf"/>
</dbReference>
<comment type="subcellular location">
    <subcellularLocation>
        <location evidence="5">Cytoplasm</location>
    </subcellularLocation>
</comment>
<evidence type="ECO:0000256" key="5">
    <source>
        <dbReference type="HAMAP-Rule" id="MF_00014"/>
    </source>
</evidence>
<dbReference type="HAMAP" id="MF_00014">
    <property type="entry name" value="Ribosome_mat_RimM"/>
    <property type="match status" value="1"/>
</dbReference>
<name>A0ABU8YJS7_9CYAN</name>
<evidence type="ECO:0000259" key="6">
    <source>
        <dbReference type="Pfam" id="PF01782"/>
    </source>
</evidence>
<evidence type="ECO:0000256" key="1">
    <source>
        <dbReference type="ARBA" id="ARBA00022490"/>
    </source>
</evidence>
<evidence type="ECO:0000259" key="7">
    <source>
        <dbReference type="Pfam" id="PF24986"/>
    </source>
</evidence>
<evidence type="ECO:0000256" key="3">
    <source>
        <dbReference type="ARBA" id="ARBA00022552"/>
    </source>
</evidence>
<proteinExistence type="inferred from homology"/>
<dbReference type="NCBIfam" id="TIGR02273">
    <property type="entry name" value="16S_RimM"/>
    <property type="match status" value="1"/>
</dbReference>
<keyword evidence="1 5" id="KW-0963">Cytoplasm</keyword>
<dbReference type="InterPro" id="IPR036976">
    <property type="entry name" value="RimM_N_sf"/>
</dbReference>
<dbReference type="InterPro" id="IPR011033">
    <property type="entry name" value="PRC_barrel-like_sf"/>
</dbReference>